<dbReference type="EMBL" id="JAOZYB010000013">
    <property type="protein sequence ID" value="MEB3959398.1"/>
    <property type="molecule type" value="Genomic_DNA"/>
</dbReference>
<feature type="region of interest" description="Disordered" evidence="1">
    <location>
        <begin position="207"/>
        <end position="254"/>
    </location>
</feature>
<dbReference type="RefSeq" id="WP_324766377.1">
    <property type="nucleotide sequence ID" value="NZ_BAAATS010000018.1"/>
</dbReference>
<keyword evidence="4" id="KW-1185">Reference proteome</keyword>
<feature type="compositionally biased region" description="Pro residues" evidence="1">
    <location>
        <begin position="215"/>
        <end position="233"/>
    </location>
</feature>
<gene>
    <name evidence="3" type="ORF">OKJ48_03905</name>
</gene>
<feature type="compositionally biased region" description="Low complexity" evidence="1">
    <location>
        <begin position="234"/>
        <end position="254"/>
    </location>
</feature>
<reference evidence="3 4" key="1">
    <citation type="submission" date="2022-10" db="EMBL/GenBank/DDBJ databases">
        <authorList>
            <person name="Xie J."/>
            <person name="Shen N."/>
        </authorList>
    </citation>
    <scope>NUCLEOTIDE SEQUENCE [LARGE SCALE GENOMIC DNA]</scope>
    <source>
        <strain evidence="3 4">DSM 41681</strain>
    </source>
</reference>
<proteinExistence type="predicted"/>
<evidence type="ECO:0000256" key="2">
    <source>
        <dbReference type="SAM" id="SignalP"/>
    </source>
</evidence>
<dbReference type="PROSITE" id="PS51257">
    <property type="entry name" value="PROKAR_LIPOPROTEIN"/>
    <property type="match status" value="1"/>
</dbReference>
<feature type="signal peptide" evidence="2">
    <location>
        <begin position="1"/>
        <end position="20"/>
    </location>
</feature>
<keyword evidence="2" id="KW-0732">Signal</keyword>
<name>A0ABU6C4C0_9ACTN</name>
<accession>A0ABU6C4C0</accession>
<evidence type="ECO:0000256" key="1">
    <source>
        <dbReference type="SAM" id="MobiDB-lite"/>
    </source>
</evidence>
<feature type="chain" id="PRO_5045293257" description="Lipoprotein" evidence="2">
    <location>
        <begin position="21"/>
        <end position="254"/>
    </location>
</feature>
<protein>
    <recommendedName>
        <fullName evidence="5">Lipoprotein</fullName>
    </recommendedName>
</protein>
<sequence length="254" mass="26089">MTPRRLGLPVLAGLAALLLAGCGDSGGLEGAGPTPTAVGPRHLWPSMTPASAPADDYGAGETQVVKGVAVPDGDLRKVNPVAVIRAQAAADPDTYEEVEKGLPDCGDPGPKGPGCPVLHTYYADLTGNGKADMVVGVRAPKGQLVVRVYMYADGKLTQIMDDEDAVISVQLADRSLVVRAVADLSGYEYRTSWSYDSHQRAMLPTRDEIVRTGPPTTPVPETPSEDPTPPPSASPAAPSASPSAAAAPSPTSGS</sequence>
<evidence type="ECO:0000313" key="4">
    <source>
        <dbReference type="Proteomes" id="UP001352223"/>
    </source>
</evidence>
<evidence type="ECO:0000313" key="3">
    <source>
        <dbReference type="EMBL" id="MEB3959398.1"/>
    </source>
</evidence>
<dbReference type="Proteomes" id="UP001352223">
    <property type="component" value="Unassembled WGS sequence"/>
</dbReference>
<comment type="caution">
    <text evidence="3">The sequence shown here is derived from an EMBL/GenBank/DDBJ whole genome shotgun (WGS) entry which is preliminary data.</text>
</comment>
<organism evidence="3 4">
    <name type="scientific">Streptomyces kunmingensis</name>
    <dbReference type="NCBI Taxonomy" id="68225"/>
    <lineage>
        <taxon>Bacteria</taxon>
        <taxon>Bacillati</taxon>
        <taxon>Actinomycetota</taxon>
        <taxon>Actinomycetes</taxon>
        <taxon>Kitasatosporales</taxon>
        <taxon>Streptomycetaceae</taxon>
        <taxon>Streptomyces</taxon>
    </lineage>
</organism>
<evidence type="ECO:0008006" key="5">
    <source>
        <dbReference type="Google" id="ProtNLM"/>
    </source>
</evidence>